<keyword evidence="3" id="KW-0999">Mitochondrion inner membrane</keyword>
<keyword evidence="2" id="KW-0812">Transmembrane</keyword>
<evidence type="ECO:0000256" key="4">
    <source>
        <dbReference type="ARBA" id="ARBA00022989"/>
    </source>
</evidence>
<evidence type="ECO:0000256" key="2">
    <source>
        <dbReference type="ARBA" id="ARBA00022692"/>
    </source>
</evidence>
<evidence type="ECO:0000256" key="6">
    <source>
        <dbReference type="ARBA" id="ARBA00023136"/>
    </source>
</evidence>
<dbReference type="GO" id="GO:0030150">
    <property type="term" value="P:protein import into mitochondrial matrix"/>
    <property type="evidence" value="ECO:0007669"/>
    <property type="project" value="TreeGrafter"/>
</dbReference>
<dbReference type="SMART" id="SM00271">
    <property type="entry name" value="DnaJ"/>
    <property type="match status" value="1"/>
</dbReference>
<keyword evidence="4" id="KW-1133">Transmembrane helix</keyword>
<evidence type="ECO:0000313" key="10">
    <source>
        <dbReference type="EMBL" id="CAD9558292.1"/>
    </source>
</evidence>
<comment type="subcellular location">
    <subcellularLocation>
        <location evidence="1">Mitochondrion inner membrane</location>
        <topology evidence="1">Single-pass membrane protein</topology>
    </subcellularLocation>
</comment>
<dbReference type="PROSITE" id="PS50076">
    <property type="entry name" value="DNAJ_2"/>
    <property type="match status" value="1"/>
</dbReference>
<accession>A0A7S2JUU2</accession>
<dbReference type="GO" id="GO:0001405">
    <property type="term" value="C:PAM complex, Tim23 associated import motor"/>
    <property type="evidence" value="ECO:0007669"/>
    <property type="project" value="TreeGrafter"/>
</dbReference>
<evidence type="ECO:0000256" key="5">
    <source>
        <dbReference type="ARBA" id="ARBA00023128"/>
    </source>
</evidence>
<feature type="compositionally biased region" description="Low complexity" evidence="8">
    <location>
        <begin position="136"/>
        <end position="148"/>
    </location>
</feature>
<dbReference type="EMBL" id="HBGY01002263">
    <property type="protein sequence ID" value="CAD9558292.1"/>
    <property type="molecule type" value="Transcribed_RNA"/>
</dbReference>
<sequence length="236" mass="25945">MTTTTLTSTSTARAACRINNLLLNKHLHRRSNNTSAAAAAALAPIEQQCMHRKNDDDDERHALYDARSSMHRMNMQTLQQRREYHLTTKTESVALAAGLAAVAVGAKAGQYGLRAFEEWQKNQPKEEPKAADDTTTKASASASGGAKASDSKKEKVNFFDQFGFGVGSKYYEGGFEDKMTRREAALILGVRESATVKRIKDAHRKILILNHPDTGGSTYMASKINEAKELLLKGKE</sequence>
<gene>
    <name evidence="10" type="ORF">LDAN0321_LOCUS1529</name>
</gene>
<evidence type="ECO:0000256" key="3">
    <source>
        <dbReference type="ARBA" id="ARBA00022792"/>
    </source>
</evidence>
<protein>
    <recommendedName>
        <fullName evidence="9">J domain-containing protein</fullName>
    </recommendedName>
</protein>
<evidence type="ECO:0000259" key="9">
    <source>
        <dbReference type="PROSITE" id="PS50076"/>
    </source>
</evidence>
<dbReference type="Gene3D" id="1.10.287.110">
    <property type="entry name" value="DnaJ domain"/>
    <property type="match status" value="1"/>
</dbReference>
<feature type="compositionally biased region" description="Basic and acidic residues" evidence="8">
    <location>
        <begin position="119"/>
        <end position="135"/>
    </location>
</feature>
<evidence type="ECO:0000256" key="8">
    <source>
        <dbReference type="SAM" id="MobiDB-lite"/>
    </source>
</evidence>
<name>A0A7S2JUU2_9STRA</name>
<dbReference type="PANTHER" id="PTHR12763">
    <property type="match status" value="1"/>
</dbReference>
<organism evidence="10">
    <name type="scientific">Leptocylindrus danicus</name>
    <dbReference type="NCBI Taxonomy" id="163516"/>
    <lineage>
        <taxon>Eukaryota</taxon>
        <taxon>Sar</taxon>
        <taxon>Stramenopiles</taxon>
        <taxon>Ochrophyta</taxon>
        <taxon>Bacillariophyta</taxon>
        <taxon>Coscinodiscophyceae</taxon>
        <taxon>Chaetocerotophycidae</taxon>
        <taxon>Leptocylindrales</taxon>
        <taxon>Leptocylindraceae</taxon>
        <taxon>Leptocylindrus</taxon>
    </lineage>
</organism>
<reference evidence="10" key="1">
    <citation type="submission" date="2021-01" db="EMBL/GenBank/DDBJ databases">
        <authorList>
            <person name="Corre E."/>
            <person name="Pelletier E."/>
            <person name="Niang G."/>
            <person name="Scheremetjew M."/>
            <person name="Finn R."/>
            <person name="Kale V."/>
            <person name="Holt S."/>
            <person name="Cochrane G."/>
            <person name="Meng A."/>
            <person name="Brown T."/>
            <person name="Cohen L."/>
        </authorList>
    </citation>
    <scope>NUCLEOTIDE SEQUENCE</scope>
    <source>
        <strain evidence="10">B650</strain>
    </source>
</reference>
<comment type="similarity">
    <text evidence="7">Belongs to the TIM14 family.</text>
</comment>
<keyword evidence="5" id="KW-0496">Mitochondrion</keyword>
<evidence type="ECO:0000256" key="1">
    <source>
        <dbReference type="ARBA" id="ARBA00004434"/>
    </source>
</evidence>
<dbReference type="PANTHER" id="PTHR12763:SF28">
    <property type="entry name" value="GEO10507P1-RELATED"/>
    <property type="match status" value="1"/>
</dbReference>
<evidence type="ECO:0000256" key="7">
    <source>
        <dbReference type="ARBA" id="ARBA00038105"/>
    </source>
</evidence>
<dbReference type="CDD" id="cd06257">
    <property type="entry name" value="DnaJ"/>
    <property type="match status" value="1"/>
</dbReference>
<keyword evidence="6" id="KW-0472">Membrane</keyword>
<dbReference type="AlphaFoldDB" id="A0A7S2JUU2"/>
<dbReference type="GO" id="GO:0001671">
    <property type="term" value="F:ATPase activator activity"/>
    <property type="evidence" value="ECO:0007669"/>
    <property type="project" value="TreeGrafter"/>
</dbReference>
<dbReference type="InterPro" id="IPR036869">
    <property type="entry name" value="J_dom_sf"/>
</dbReference>
<dbReference type="InterPro" id="IPR001623">
    <property type="entry name" value="DnaJ_domain"/>
</dbReference>
<dbReference type="FunFam" id="1.10.287.110:FF:000001">
    <property type="entry name" value="Import inner membrane translocase subunit tim14"/>
    <property type="match status" value="1"/>
</dbReference>
<feature type="domain" description="J" evidence="9">
    <location>
        <begin position="183"/>
        <end position="236"/>
    </location>
</feature>
<feature type="region of interest" description="Disordered" evidence="8">
    <location>
        <begin position="119"/>
        <end position="150"/>
    </location>
</feature>
<dbReference type="SUPFAM" id="SSF46565">
    <property type="entry name" value="Chaperone J-domain"/>
    <property type="match status" value="1"/>
</dbReference>
<proteinExistence type="inferred from homology"/>